<comment type="similarity">
    <text evidence="7">Belongs to the class-V pyridoxal-phosphate-dependent aminotransferase family. PhnW subfamily.</text>
</comment>
<evidence type="ECO:0000256" key="4">
    <source>
        <dbReference type="ARBA" id="ARBA00022898"/>
    </source>
</evidence>
<sequence>MDISDDNPYLLLTPGPVSTSPGVRRAMLRDWCTWDDDYKELVQDVRRRLTWLAGDEDGAYTTVLLQGSGTFAVEATLGTAIPPGGKLLILENGAYGRRMARICRVLRIPAAIVSGSEVLPCDLEQAERVLRRDPAITHLAMVHVETTTGVINPLKEFADLVRTYGKISIVDGMSSFGGIEIDISGMGIDFFISSANKCLQGVPGLGFVIARRDELAECRGRARSLSLDLYDQWREMEEGRGKWRFTSPTHAVRALHQALQELAEEGGVPARNRRYRENQRVLVEGMERLGFRILVPRAFQSPVITTFLYPDDRDFSFPDMYMFLKRAGFVIYPGKLTDVDTFRIGTIGTVTPEDIQALLEALRHFQSVRLRNSAYRP</sequence>
<feature type="domain" description="Aminotransferase class V" evidence="10">
    <location>
        <begin position="62"/>
        <end position="332"/>
    </location>
</feature>
<dbReference type="InterPro" id="IPR000192">
    <property type="entry name" value="Aminotrans_V_dom"/>
</dbReference>
<keyword evidence="5 7" id="KW-0670">Pyruvate</keyword>
<organism evidence="11 12">
    <name type="scientific">Kyrpidia spormannii</name>
    <dbReference type="NCBI Taxonomy" id="2055160"/>
    <lineage>
        <taxon>Bacteria</taxon>
        <taxon>Bacillati</taxon>
        <taxon>Bacillota</taxon>
        <taxon>Bacilli</taxon>
        <taxon>Bacillales</taxon>
        <taxon>Alicyclobacillaceae</taxon>
        <taxon>Kyrpidia</taxon>
    </lineage>
</organism>
<dbReference type="HAMAP" id="MF_01376">
    <property type="entry name" value="PhnW_aminotrans_5"/>
    <property type="match status" value="1"/>
</dbReference>
<evidence type="ECO:0000256" key="7">
    <source>
        <dbReference type="HAMAP-Rule" id="MF_01376"/>
    </source>
</evidence>
<comment type="subunit">
    <text evidence="7">Homodimer.</text>
</comment>
<feature type="binding site" evidence="8">
    <location>
        <position position="343"/>
    </location>
    <ligand>
        <name>substrate</name>
    </ligand>
</feature>
<dbReference type="NCBIfam" id="NF010006">
    <property type="entry name" value="PRK13479.1"/>
    <property type="match status" value="1"/>
</dbReference>
<dbReference type="EMBL" id="LR792683">
    <property type="protein sequence ID" value="CAB3392363.1"/>
    <property type="molecule type" value="Genomic_DNA"/>
</dbReference>
<evidence type="ECO:0000256" key="6">
    <source>
        <dbReference type="ARBA" id="ARBA00049460"/>
    </source>
</evidence>
<dbReference type="AlphaFoldDB" id="A0A6F9E4X1"/>
<evidence type="ECO:0000313" key="12">
    <source>
        <dbReference type="Proteomes" id="UP000502196"/>
    </source>
</evidence>
<comment type="cofactor">
    <cofactor evidence="1 7 9">
        <name>pyridoxal 5'-phosphate</name>
        <dbReference type="ChEBI" id="CHEBI:597326"/>
    </cofactor>
</comment>
<comment type="function">
    <text evidence="7">Involved in phosphonate degradation.</text>
</comment>
<evidence type="ECO:0000256" key="5">
    <source>
        <dbReference type="ARBA" id="ARBA00023317"/>
    </source>
</evidence>
<gene>
    <name evidence="7 11" type="primary">phnW</name>
    <name evidence="11" type="ORF">COOX1_1373</name>
</gene>
<dbReference type="InterPro" id="IPR015424">
    <property type="entry name" value="PyrdxlP-dep_Trfase"/>
</dbReference>
<keyword evidence="3 7" id="KW-0808">Transferase</keyword>
<evidence type="ECO:0000259" key="10">
    <source>
        <dbReference type="Pfam" id="PF00266"/>
    </source>
</evidence>
<dbReference type="InterPro" id="IPR012703">
    <property type="entry name" value="NH2EtPonate_pyrv_transaminase"/>
</dbReference>
<feature type="modified residue" description="N6-(pyridoxal phosphate)lysine" evidence="7 9">
    <location>
        <position position="197"/>
    </location>
</feature>
<evidence type="ECO:0000256" key="2">
    <source>
        <dbReference type="ARBA" id="ARBA00022576"/>
    </source>
</evidence>
<evidence type="ECO:0000256" key="8">
    <source>
        <dbReference type="PIRSR" id="PIRSR000524-1"/>
    </source>
</evidence>
<dbReference type="InterPro" id="IPR015422">
    <property type="entry name" value="PyrdxlP-dep_Trfase_small"/>
</dbReference>
<proteinExistence type="inferred from homology"/>
<dbReference type="NCBIfam" id="TIGR02326">
    <property type="entry name" value="transamin_PhnW"/>
    <property type="match status" value="1"/>
</dbReference>
<dbReference type="NCBIfam" id="TIGR03301">
    <property type="entry name" value="PhnW-AepZ"/>
    <property type="match status" value="1"/>
</dbReference>
<keyword evidence="2 7" id="KW-0032">Aminotransferase</keyword>
<reference evidence="11 12" key="1">
    <citation type="submission" date="2020-04" db="EMBL/GenBank/DDBJ databases">
        <authorList>
            <person name="Hogendoorn C."/>
        </authorList>
    </citation>
    <scope>NUCLEOTIDE SEQUENCE [LARGE SCALE GENOMIC DNA]</scope>
    <source>
        <strain evidence="11">COOX1</strain>
    </source>
</reference>
<name>A0A6F9E4X1_9BACL</name>
<dbReference type="Gene3D" id="3.90.1150.10">
    <property type="entry name" value="Aspartate Aminotransferase, domain 1"/>
    <property type="match status" value="1"/>
</dbReference>
<dbReference type="RefSeq" id="WP_170085355.1">
    <property type="nucleotide sequence ID" value="NZ_CP047971.1"/>
</dbReference>
<dbReference type="Pfam" id="PF00266">
    <property type="entry name" value="Aminotran_5"/>
    <property type="match status" value="1"/>
</dbReference>
<dbReference type="InterPro" id="IPR024169">
    <property type="entry name" value="SP_NH2Trfase/AEP_transaminase"/>
</dbReference>
<evidence type="ECO:0000256" key="3">
    <source>
        <dbReference type="ARBA" id="ARBA00022679"/>
    </source>
</evidence>
<dbReference type="Gene3D" id="3.40.640.10">
    <property type="entry name" value="Type I PLP-dependent aspartate aminotransferase-like (Major domain)"/>
    <property type="match status" value="1"/>
</dbReference>
<dbReference type="PIRSF" id="PIRSF000524">
    <property type="entry name" value="SPT"/>
    <property type="match status" value="1"/>
</dbReference>
<keyword evidence="4 7" id="KW-0663">Pyridoxal phosphate</keyword>
<dbReference type="GO" id="GO:0047304">
    <property type="term" value="F:2-aminoethylphosphonate-pyruvate transaminase activity"/>
    <property type="evidence" value="ECO:0007669"/>
    <property type="project" value="UniProtKB-UniRule"/>
</dbReference>
<dbReference type="EC" id="2.6.1.37" evidence="7"/>
<dbReference type="GO" id="GO:0019700">
    <property type="term" value="P:organic phosphonate catabolic process"/>
    <property type="evidence" value="ECO:0007669"/>
    <property type="project" value="UniProtKB-UniRule"/>
</dbReference>
<dbReference type="SUPFAM" id="SSF53383">
    <property type="entry name" value="PLP-dependent transferases"/>
    <property type="match status" value="1"/>
</dbReference>
<protein>
    <recommendedName>
        <fullName evidence="7">2-aminoethylphosphonate--pyruvate transaminase</fullName>
        <ecNumber evidence="7">2.6.1.37</ecNumber>
    </recommendedName>
    <alternativeName>
        <fullName evidence="7">2-aminoethylphosphonate aminotransferase</fullName>
    </alternativeName>
    <alternativeName>
        <fullName evidence="7">AEP transaminase</fullName>
        <shortName evidence="7">AEPT</shortName>
    </alternativeName>
</protein>
<accession>A0A6F9E4X1</accession>
<dbReference type="InterPro" id="IPR015421">
    <property type="entry name" value="PyrdxlP-dep_Trfase_major"/>
</dbReference>
<evidence type="ECO:0000256" key="1">
    <source>
        <dbReference type="ARBA" id="ARBA00001933"/>
    </source>
</evidence>
<evidence type="ECO:0000256" key="9">
    <source>
        <dbReference type="PIRSR" id="PIRSR000524-50"/>
    </source>
</evidence>
<dbReference type="PANTHER" id="PTHR42778">
    <property type="entry name" value="2-AMINOETHYLPHOSPHONATE--PYRUVATE TRANSAMINASE"/>
    <property type="match status" value="1"/>
</dbReference>
<dbReference type="PANTHER" id="PTHR42778:SF1">
    <property type="entry name" value="2-AMINOETHYLPHOSPHONATE--PYRUVATE TRANSAMINASE"/>
    <property type="match status" value="1"/>
</dbReference>
<evidence type="ECO:0000313" key="11">
    <source>
        <dbReference type="EMBL" id="CAB3392363.1"/>
    </source>
</evidence>
<dbReference type="Proteomes" id="UP000502196">
    <property type="component" value="Chromosome"/>
</dbReference>
<comment type="catalytic activity">
    <reaction evidence="6 7">
        <text>(2-aminoethyl)phosphonate + pyruvate = phosphonoacetaldehyde + L-alanine</text>
        <dbReference type="Rhea" id="RHEA:17021"/>
        <dbReference type="ChEBI" id="CHEBI:15361"/>
        <dbReference type="ChEBI" id="CHEBI:57418"/>
        <dbReference type="ChEBI" id="CHEBI:57972"/>
        <dbReference type="ChEBI" id="CHEBI:58383"/>
        <dbReference type="EC" id="2.6.1.37"/>
    </reaction>
</comment>